<reference evidence="1" key="1">
    <citation type="journal article" date="2016" name="Nat. Genet.">
        <title>A high-quality carrot genome assembly provides new insights into carotenoid accumulation and asterid genome evolution.</title>
        <authorList>
            <person name="Iorizzo M."/>
            <person name="Ellison S."/>
            <person name="Senalik D."/>
            <person name="Zeng P."/>
            <person name="Satapoomin P."/>
            <person name="Huang J."/>
            <person name="Bowman M."/>
            <person name="Iovene M."/>
            <person name="Sanseverino W."/>
            <person name="Cavagnaro P."/>
            <person name="Yildiz M."/>
            <person name="Macko-Podgorni A."/>
            <person name="Moranska E."/>
            <person name="Grzebelus E."/>
            <person name="Grzebelus D."/>
            <person name="Ashrafi H."/>
            <person name="Zheng Z."/>
            <person name="Cheng S."/>
            <person name="Spooner D."/>
            <person name="Van Deynze A."/>
            <person name="Simon P."/>
        </authorList>
    </citation>
    <scope>NUCLEOTIDE SEQUENCE</scope>
    <source>
        <tissue evidence="1">Leaf</tissue>
    </source>
</reference>
<dbReference type="EMBL" id="CP093346">
    <property type="protein sequence ID" value="WOG98086.1"/>
    <property type="molecule type" value="Genomic_DNA"/>
</dbReference>
<evidence type="ECO:0000313" key="1">
    <source>
        <dbReference type="EMBL" id="WOG98086.1"/>
    </source>
</evidence>
<protein>
    <submittedName>
        <fullName evidence="1">Uncharacterized protein</fullName>
    </submittedName>
</protein>
<proteinExistence type="predicted"/>
<sequence>MQDKGGVVLLTSPTDGNGSRLCKENLHPNPNAPCINPGGKMKVDSQQRSIGSILHSVGKPNGITRTSITSSGNVRIPGQIVDPLLVTISFQ</sequence>
<dbReference type="Proteomes" id="UP000077755">
    <property type="component" value="Chromosome 4"/>
</dbReference>
<dbReference type="AlphaFoldDB" id="A0AAF1AZ95"/>
<name>A0AAF1AZ95_DAUCS</name>
<gene>
    <name evidence="1" type="ORF">DCAR_0417427</name>
</gene>
<keyword evidence="2" id="KW-1185">Reference proteome</keyword>
<accession>A0AAF1AZ95</accession>
<organism evidence="1 2">
    <name type="scientific">Daucus carota subsp. sativus</name>
    <name type="common">Carrot</name>
    <dbReference type="NCBI Taxonomy" id="79200"/>
    <lineage>
        <taxon>Eukaryota</taxon>
        <taxon>Viridiplantae</taxon>
        <taxon>Streptophyta</taxon>
        <taxon>Embryophyta</taxon>
        <taxon>Tracheophyta</taxon>
        <taxon>Spermatophyta</taxon>
        <taxon>Magnoliopsida</taxon>
        <taxon>eudicotyledons</taxon>
        <taxon>Gunneridae</taxon>
        <taxon>Pentapetalae</taxon>
        <taxon>asterids</taxon>
        <taxon>campanulids</taxon>
        <taxon>Apiales</taxon>
        <taxon>Apiaceae</taxon>
        <taxon>Apioideae</taxon>
        <taxon>Scandiceae</taxon>
        <taxon>Daucinae</taxon>
        <taxon>Daucus</taxon>
        <taxon>Daucus sect. Daucus</taxon>
    </lineage>
</organism>
<evidence type="ECO:0000313" key="2">
    <source>
        <dbReference type="Proteomes" id="UP000077755"/>
    </source>
</evidence>
<reference evidence="1" key="2">
    <citation type="submission" date="2022-03" db="EMBL/GenBank/DDBJ databases">
        <title>Draft title - Genomic analysis of global carrot germplasm unveils the trajectory of domestication and the origin of high carotenoid orange carrot.</title>
        <authorList>
            <person name="Iorizzo M."/>
            <person name="Ellison S."/>
            <person name="Senalik D."/>
            <person name="Macko-Podgorni A."/>
            <person name="Grzebelus D."/>
            <person name="Bostan H."/>
            <person name="Rolling W."/>
            <person name="Curaba J."/>
            <person name="Simon P."/>
        </authorList>
    </citation>
    <scope>NUCLEOTIDE SEQUENCE</scope>
    <source>
        <tissue evidence="1">Leaf</tissue>
    </source>
</reference>